<dbReference type="Proteomes" id="UP001141981">
    <property type="component" value="Unassembled WGS sequence"/>
</dbReference>
<proteinExistence type="predicted"/>
<name>A0A9X4AB96_LACAM</name>
<sequence length="172" mass="19875">MMYLAHGSVDSAIQAAQIAAVASMIGAIVSIIIAVYNNRMRLKAEEKMYVAKMYIERSTQLQQALDRFWREVNEISKIISKIHQHPQSVTFKNILSNKAYKSLKDSVNFPDWLEIERMGSYYPKLIKSINDLRNSFILYCFELQDSLHKPSKTKFANLINHEKPCVKSRSED</sequence>
<keyword evidence="1" id="KW-1133">Transmembrane helix</keyword>
<protein>
    <submittedName>
        <fullName evidence="2">Uncharacterized protein</fullName>
    </submittedName>
</protein>
<comment type="caution">
    <text evidence="2">The sequence shown here is derived from an EMBL/GenBank/DDBJ whole genome shotgun (WGS) entry which is preliminary data.</text>
</comment>
<evidence type="ECO:0000256" key="1">
    <source>
        <dbReference type="SAM" id="Phobius"/>
    </source>
</evidence>
<reference evidence="2" key="1">
    <citation type="journal article" date="2022" name="Microorganisms">
        <title>Antibiotic Susceptibility, Resistance Gene Determinants and Corresponding Genomic Regions in Lactobacillus amylovorus Isolates Derived from Wild Boars and Domestic Pigs.</title>
        <authorList>
            <person name="Moravkova M."/>
            <person name="Kostovova I."/>
            <person name="Kavanova K."/>
            <person name="Pechar R."/>
            <person name="Stanek S."/>
            <person name="Brychta A."/>
            <person name="Zeman M."/>
            <person name="Kubasova T."/>
        </authorList>
    </citation>
    <scope>NUCLEOTIDE SEQUENCE</scope>
    <source>
        <strain evidence="2">M490A</strain>
    </source>
</reference>
<evidence type="ECO:0000313" key="3">
    <source>
        <dbReference type="Proteomes" id="UP001141981"/>
    </source>
</evidence>
<reference evidence="2" key="2">
    <citation type="submission" date="2022-10" db="EMBL/GenBank/DDBJ databases">
        <authorList>
            <person name="Kostovova I."/>
            <person name="Moravkova M."/>
            <person name="Pechar R."/>
        </authorList>
    </citation>
    <scope>NUCLEOTIDE SEQUENCE</scope>
    <source>
        <strain evidence="2">M490A</strain>
    </source>
</reference>
<keyword evidence="1" id="KW-0472">Membrane</keyword>
<dbReference type="EMBL" id="JAOTGY010000028">
    <property type="protein sequence ID" value="MDB6258938.1"/>
    <property type="molecule type" value="Genomic_DNA"/>
</dbReference>
<gene>
    <name evidence="2" type="ORF">ODU72_09775</name>
</gene>
<evidence type="ECO:0000313" key="2">
    <source>
        <dbReference type="EMBL" id="MDB6258938.1"/>
    </source>
</evidence>
<accession>A0A9X4AB96</accession>
<dbReference type="AlphaFoldDB" id="A0A9X4AB96"/>
<feature type="transmembrane region" description="Helical" evidence="1">
    <location>
        <begin position="12"/>
        <end position="36"/>
    </location>
</feature>
<organism evidence="2 3">
    <name type="scientific">Lactobacillus amylovorus</name>
    <dbReference type="NCBI Taxonomy" id="1604"/>
    <lineage>
        <taxon>Bacteria</taxon>
        <taxon>Bacillati</taxon>
        <taxon>Bacillota</taxon>
        <taxon>Bacilli</taxon>
        <taxon>Lactobacillales</taxon>
        <taxon>Lactobacillaceae</taxon>
        <taxon>Lactobacillus</taxon>
    </lineage>
</organism>
<keyword evidence="1" id="KW-0812">Transmembrane</keyword>
<dbReference type="RefSeq" id="WP_271863156.1">
    <property type="nucleotide sequence ID" value="NZ_JAOTGT010000013.1"/>
</dbReference>